<feature type="non-terminal residue" evidence="1">
    <location>
        <position position="43"/>
    </location>
</feature>
<reference evidence="1" key="1">
    <citation type="submission" date="2021-06" db="EMBL/GenBank/DDBJ databases">
        <authorList>
            <person name="Kallberg Y."/>
            <person name="Tangrot J."/>
            <person name="Rosling A."/>
        </authorList>
    </citation>
    <scope>NUCLEOTIDE SEQUENCE</scope>
    <source>
        <strain evidence="1">FL966</strain>
    </source>
</reference>
<comment type="caution">
    <text evidence="1">The sequence shown here is derived from an EMBL/GenBank/DDBJ whole genome shotgun (WGS) entry which is preliminary data.</text>
</comment>
<keyword evidence="2" id="KW-1185">Reference proteome</keyword>
<dbReference type="EMBL" id="CAJVQA010034073">
    <property type="protein sequence ID" value="CAG8805261.1"/>
    <property type="molecule type" value="Genomic_DNA"/>
</dbReference>
<proteinExistence type="predicted"/>
<sequence length="43" mass="4930">MPFDDNIIHNIKSKDDHSTEEKILEPVSKITDHDALKALDLIE</sequence>
<evidence type="ECO:0000313" key="2">
    <source>
        <dbReference type="Proteomes" id="UP000789759"/>
    </source>
</evidence>
<dbReference type="OrthoDB" id="2414061at2759"/>
<accession>A0A9N9K0M7</accession>
<name>A0A9N9K0M7_9GLOM</name>
<dbReference type="Proteomes" id="UP000789759">
    <property type="component" value="Unassembled WGS sequence"/>
</dbReference>
<protein>
    <submittedName>
        <fullName evidence="1">14418_t:CDS:1</fullName>
    </submittedName>
</protein>
<organism evidence="1 2">
    <name type="scientific">Cetraspora pellucida</name>
    <dbReference type="NCBI Taxonomy" id="1433469"/>
    <lineage>
        <taxon>Eukaryota</taxon>
        <taxon>Fungi</taxon>
        <taxon>Fungi incertae sedis</taxon>
        <taxon>Mucoromycota</taxon>
        <taxon>Glomeromycotina</taxon>
        <taxon>Glomeromycetes</taxon>
        <taxon>Diversisporales</taxon>
        <taxon>Gigasporaceae</taxon>
        <taxon>Cetraspora</taxon>
    </lineage>
</organism>
<evidence type="ECO:0000313" key="1">
    <source>
        <dbReference type="EMBL" id="CAG8805261.1"/>
    </source>
</evidence>
<gene>
    <name evidence="1" type="ORF">CPELLU_LOCUS18085</name>
</gene>
<dbReference type="AlphaFoldDB" id="A0A9N9K0M7"/>